<evidence type="ECO:0000256" key="9">
    <source>
        <dbReference type="ARBA" id="ARBA00022771"/>
    </source>
</evidence>
<reference evidence="16" key="2">
    <citation type="submission" date="2016-05" db="EMBL/GenBank/DDBJ databases">
        <title>Comparative analysis highlights variable genome content of wheat rusts and divergence of the mating loci.</title>
        <authorList>
            <person name="Cuomo C.A."/>
            <person name="Bakkeren G."/>
            <person name="Szabo L."/>
            <person name="Khalil H."/>
            <person name="Joly D."/>
            <person name="Goldberg J."/>
            <person name="Young S."/>
            <person name="Zeng Q."/>
            <person name="Fellers J."/>
        </authorList>
    </citation>
    <scope>NUCLEOTIDE SEQUENCE [LARGE SCALE GENOMIC DNA]</scope>
    <source>
        <strain evidence="16">1-1 BBBD Race 1</strain>
    </source>
</reference>
<feature type="compositionally biased region" description="Low complexity" evidence="13">
    <location>
        <begin position="1"/>
        <end position="14"/>
    </location>
</feature>
<dbReference type="Pfam" id="PF23230">
    <property type="entry name" value="zf-C2H2_13"/>
    <property type="match status" value="1"/>
</dbReference>
<dbReference type="OrthoDB" id="3838338at2759"/>
<evidence type="ECO:0000256" key="5">
    <source>
        <dbReference type="ARBA" id="ARBA00022490"/>
    </source>
</evidence>
<reference evidence="17 18" key="3">
    <citation type="journal article" date="2017" name="G3 (Bethesda)">
        <title>Comparative analysis highlights variable genome content of wheat rusts and divergence of the mating loci.</title>
        <authorList>
            <person name="Cuomo C.A."/>
            <person name="Bakkeren G."/>
            <person name="Khalil H.B."/>
            <person name="Panwar V."/>
            <person name="Joly D."/>
            <person name="Linning R."/>
            <person name="Sakthikumar S."/>
            <person name="Song X."/>
            <person name="Adiconis X."/>
            <person name="Fan L."/>
            <person name="Goldberg J.M."/>
            <person name="Levin J.Z."/>
            <person name="Young S."/>
            <person name="Zeng Q."/>
            <person name="Anikster Y."/>
            <person name="Bruce M."/>
            <person name="Wang M."/>
            <person name="Yin C."/>
            <person name="McCallum B."/>
            <person name="Szabo L.J."/>
            <person name="Hulbert S."/>
            <person name="Chen X."/>
            <person name="Fellers J.P."/>
        </authorList>
    </citation>
    <scope>NUCLEOTIDE SEQUENCE</scope>
    <source>
        <strain evidence="17">isolate 1-1 / race 1 (BBBD)</strain>
        <strain evidence="18">Isolate 1-1 / race 1 (BBBD)</strain>
    </source>
</reference>
<feature type="domain" description="C2H2-type" evidence="15">
    <location>
        <begin position="230"/>
        <end position="260"/>
    </location>
</feature>
<evidence type="ECO:0000256" key="10">
    <source>
        <dbReference type="ARBA" id="ARBA00022833"/>
    </source>
</evidence>
<dbReference type="EMBL" id="ADAS02000086">
    <property type="protein sequence ID" value="OAV91147.1"/>
    <property type="molecule type" value="Genomic_DNA"/>
</dbReference>
<evidence type="ECO:0000256" key="8">
    <source>
        <dbReference type="ARBA" id="ARBA00022723"/>
    </source>
</evidence>
<evidence type="ECO:0000256" key="4">
    <source>
        <dbReference type="ARBA" id="ARBA00012483"/>
    </source>
</evidence>
<dbReference type="GO" id="GO:0005737">
    <property type="term" value="C:cytoplasm"/>
    <property type="evidence" value="ECO:0007669"/>
    <property type="project" value="UniProtKB-SubCell"/>
</dbReference>
<accession>A0A180GEK2</accession>
<proteinExistence type="inferred from homology"/>
<dbReference type="InterPro" id="IPR013087">
    <property type="entry name" value="Znf_C2H2_type"/>
</dbReference>
<feature type="compositionally biased region" description="Polar residues" evidence="13">
    <location>
        <begin position="466"/>
        <end position="475"/>
    </location>
</feature>
<dbReference type="GO" id="GO:0061630">
    <property type="term" value="F:ubiquitin protein ligase activity"/>
    <property type="evidence" value="ECO:0007669"/>
    <property type="project" value="UniProtKB-EC"/>
</dbReference>
<dbReference type="EC" id="2.3.2.27" evidence="4"/>
<dbReference type="InterPro" id="IPR041888">
    <property type="entry name" value="RING-HC_ZNF598/HEL2"/>
</dbReference>
<evidence type="ECO:0000256" key="13">
    <source>
        <dbReference type="SAM" id="MobiDB-lite"/>
    </source>
</evidence>
<keyword evidence="5" id="KW-0963">Cytoplasm</keyword>
<dbReference type="Proteomes" id="UP000005240">
    <property type="component" value="Unassembled WGS sequence"/>
</dbReference>
<dbReference type="AlphaFoldDB" id="A0A180GEK2"/>
<evidence type="ECO:0000313" key="17">
    <source>
        <dbReference type="EnsemblFungi" id="PTTG_08675-t43_1-p1"/>
    </source>
</evidence>
<keyword evidence="6" id="KW-0597">Phosphoprotein</keyword>
<dbReference type="SUPFAM" id="SSF57850">
    <property type="entry name" value="RING/U-box"/>
    <property type="match status" value="1"/>
</dbReference>
<evidence type="ECO:0000313" key="18">
    <source>
        <dbReference type="Proteomes" id="UP000005240"/>
    </source>
</evidence>
<evidence type="ECO:0000256" key="6">
    <source>
        <dbReference type="ARBA" id="ARBA00022553"/>
    </source>
</evidence>
<feature type="compositionally biased region" description="Polar residues" evidence="13">
    <location>
        <begin position="431"/>
        <end position="444"/>
    </location>
</feature>
<comment type="similarity">
    <text evidence="11">Belongs to the ZNF598/HEL2 family.</text>
</comment>
<dbReference type="InterPro" id="IPR001841">
    <property type="entry name" value="Znf_RING"/>
</dbReference>
<dbReference type="InterPro" id="IPR057634">
    <property type="entry name" value="PAH_ZNF598/HEL2"/>
</dbReference>
<feature type="compositionally biased region" description="Basic and acidic residues" evidence="13">
    <location>
        <begin position="670"/>
        <end position="680"/>
    </location>
</feature>
<dbReference type="PROSITE" id="PS50157">
    <property type="entry name" value="ZINC_FINGER_C2H2_2"/>
    <property type="match status" value="1"/>
</dbReference>
<dbReference type="Gene3D" id="3.30.40.10">
    <property type="entry name" value="Zinc/RING finger domain, C3HC4 (zinc finger)"/>
    <property type="match status" value="1"/>
</dbReference>
<evidence type="ECO:0000259" key="14">
    <source>
        <dbReference type="PROSITE" id="PS50089"/>
    </source>
</evidence>
<feature type="compositionally biased region" description="Low complexity" evidence="13">
    <location>
        <begin position="707"/>
        <end position="723"/>
    </location>
</feature>
<keyword evidence="8" id="KW-0479">Metal-binding</keyword>
<sequence>MSTSAQTGQTSSGGLPAPRQGRRGRNFGALLTTSDAADSPAAATSSPRQSGDTSRSEASGKKGAGLTSSKKPTPKARKKDKDTPPHQAPAAPQTKDSKRPEQADSARPKPLPSPATNGQSQSLIKHSSPDSSTPASGETCLICAESIKYFALGTCSHRTCHICAIRMRALYKKRDCALCKTELKDVVITTDPQANFASYDLSDIKFKDPHLSIYCETFEQLDELLAYLKFNCPHPDCSSVLQNWKDLKSHTRSVHNGLSLCDLCCSNKKVFAHEHTLFTAKGITVHMNQGSVGVGKGLRRSRLMGDEGPGTAGEDDDGFKGHPRCGFCSVYYYDDDQLYQHCRDKHEQCFICVRNGVGRWQYYLDYQHLESHFRDDHYLCSQSTCLQARFVVYETALELQTHQIEVHGAEMGVKAMKDARKLETNFVYTGGQEQQHSQTHTNRQAPRDQRAGRGIAVMDIPPISGEGSTTLSNANRIVPGLAPNRGRNDSSRPHKGKSKSAPAQEPEDSGQQSSSNTDNINQGGSSSSTKYDVQRHAVLMQRVSEAVNGAEAKTTSFKVAVRTYRNNEMAASDFLDTLCNIFDHRSETIGPILSNLLDLLDIQDERKGQLLERWLDLKLEQTQYPSLDGNNFSKGPSVGNHSNFQSDGSTAALGPLHTSSWVRQQPHYSKLVEKSSRTQNREVPGLVTKKLKSGAKATPWASGSSSTPNTRVNTTNATTSSTTIHANQSRHVVPKPTAAAQNTHFPSLPTKQVPTAKPSWKPNGARPDGGAAQWVAPINELPAGPSSNQASAGGSKKSKKILLFTNSR</sequence>
<reference evidence="17" key="4">
    <citation type="submission" date="2025-05" db="UniProtKB">
        <authorList>
            <consortium name="EnsemblFungi"/>
        </authorList>
    </citation>
    <scope>IDENTIFICATION</scope>
    <source>
        <strain evidence="17">isolate 1-1 / race 1 (BBBD)</strain>
    </source>
</reference>
<dbReference type="InterPro" id="IPR056437">
    <property type="entry name" value="Znf-C2H2_ZNF598/HEL2"/>
</dbReference>
<dbReference type="GO" id="GO:0008270">
    <property type="term" value="F:zinc ion binding"/>
    <property type="evidence" value="ECO:0007669"/>
    <property type="project" value="UniProtKB-KW"/>
</dbReference>
<dbReference type="SMART" id="SM00355">
    <property type="entry name" value="ZnF_C2H2"/>
    <property type="match status" value="4"/>
</dbReference>
<evidence type="ECO:0000313" key="16">
    <source>
        <dbReference type="EMBL" id="OAV91147.1"/>
    </source>
</evidence>
<evidence type="ECO:0000256" key="12">
    <source>
        <dbReference type="PROSITE-ProRule" id="PRU00042"/>
    </source>
</evidence>
<protein>
    <recommendedName>
        <fullName evidence="4">RING-type E3 ubiquitin transferase</fullName>
        <ecNumber evidence="4">2.3.2.27</ecNumber>
    </recommendedName>
</protein>
<dbReference type="PROSITE" id="PS00028">
    <property type="entry name" value="ZINC_FINGER_C2H2_1"/>
    <property type="match status" value="1"/>
</dbReference>
<comment type="subcellular location">
    <subcellularLocation>
        <location evidence="2">Cytoplasm</location>
    </subcellularLocation>
</comment>
<dbReference type="EnsemblFungi" id="PTTG_08675-t43_1">
    <property type="protein sequence ID" value="PTTG_08675-t43_1-p1"/>
    <property type="gene ID" value="PTTG_08675"/>
</dbReference>
<evidence type="ECO:0000256" key="11">
    <source>
        <dbReference type="ARBA" id="ARBA00035113"/>
    </source>
</evidence>
<name>A0A180GEK2_PUCT1</name>
<feature type="compositionally biased region" description="Polar residues" evidence="13">
    <location>
        <begin position="114"/>
        <end position="135"/>
    </location>
</feature>
<organism evidence="16">
    <name type="scientific">Puccinia triticina (isolate 1-1 / race 1 (BBBD))</name>
    <name type="common">Brown leaf rust fungus</name>
    <dbReference type="NCBI Taxonomy" id="630390"/>
    <lineage>
        <taxon>Eukaryota</taxon>
        <taxon>Fungi</taxon>
        <taxon>Dikarya</taxon>
        <taxon>Basidiomycota</taxon>
        <taxon>Pucciniomycotina</taxon>
        <taxon>Pucciniomycetes</taxon>
        <taxon>Pucciniales</taxon>
        <taxon>Pucciniaceae</taxon>
        <taxon>Puccinia</taxon>
    </lineage>
</organism>
<dbReference type="InterPro" id="IPR013083">
    <property type="entry name" value="Znf_RING/FYVE/PHD"/>
</dbReference>
<keyword evidence="7" id="KW-0808">Transferase</keyword>
<dbReference type="PANTHER" id="PTHR22938">
    <property type="entry name" value="ZINC FINGER PROTEIN 598"/>
    <property type="match status" value="1"/>
</dbReference>
<dbReference type="GO" id="GO:0043022">
    <property type="term" value="F:ribosome binding"/>
    <property type="evidence" value="ECO:0007669"/>
    <property type="project" value="TreeGrafter"/>
</dbReference>
<gene>
    <name evidence="16" type="ORF">PTTG_08675</name>
</gene>
<feature type="region of interest" description="Disordered" evidence="13">
    <location>
        <begin position="670"/>
        <end position="808"/>
    </location>
</feature>
<feature type="domain" description="RING-type" evidence="14">
    <location>
        <begin position="140"/>
        <end position="180"/>
    </location>
</feature>
<dbReference type="PROSITE" id="PS50089">
    <property type="entry name" value="ZF_RING_2"/>
    <property type="match status" value="1"/>
</dbReference>
<dbReference type="Pfam" id="PF23202">
    <property type="entry name" value="PAH_ZNF598"/>
    <property type="match status" value="1"/>
</dbReference>
<dbReference type="GO" id="GO:0072344">
    <property type="term" value="P:rescue of stalled ribosome"/>
    <property type="evidence" value="ECO:0007669"/>
    <property type="project" value="InterPro"/>
</dbReference>
<evidence type="ECO:0000256" key="3">
    <source>
        <dbReference type="ARBA" id="ARBA00004906"/>
    </source>
</evidence>
<evidence type="ECO:0000256" key="7">
    <source>
        <dbReference type="ARBA" id="ARBA00022679"/>
    </source>
</evidence>
<dbReference type="Pfam" id="PF25447">
    <property type="entry name" value="RING_ZNF598"/>
    <property type="match status" value="1"/>
</dbReference>
<keyword evidence="10" id="KW-0862">Zinc</keyword>
<feature type="compositionally biased region" description="Polar residues" evidence="13">
    <location>
        <begin position="509"/>
        <end position="531"/>
    </location>
</feature>
<dbReference type="PANTHER" id="PTHR22938:SF0">
    <property type="entry name" value="E3 UBIQUITIN-PROTEIN LIGASE ZNF598"/>
    <property type="match status" value="1"/>
</dbReference>
<comment type="pathway">
    <text evidence="3">Protein modification; protein ubiquitination.</text>
</comment>
<dbReference type="CDD" id="cd16615">
    <property type="entry name" value="RING-HC_ZNF598"/>
    <property type="match status" value="1"/>
</dbReference>
<dbReference type="InterPro" id="IPR044288">
    <property type="entry name" value="ZNF598/HEL2"/>
</dbReference>
<dbReference type="GO" id="GO:0016567">
    <property type="term" value="P:protein ubiquitination"/>
    <property type="evidence" value="ECO:0007669"/>
    <property type="project" value="TreeGrafter"/>
</dbReference>
<keyword evidence="9 12" id="KW-0863">Zinc-finger</keyword>
<comment type="catalytic activity">
    <reaction evidence="1">
        <text>S-ubiquitinyl-[E2 ubiquitin-conjugating enzyme]-L-cysteine + [acceptor protein]-L-lysine = [E2 ubiquitin-conjugating enzyme]-L-cysteine + N(6)-ubiquitinyl-[acceptor protein]-L-lysine.</text>
        <dbReference type="EC" id="2.3.2.27"/>
    </reaction>
</comment>
<evidence type="ECO:0000256" key="1">
    <source>
        <dbReference type="ARBA" id="ARBA00000900"/>
    </source>
</evidence>
<keyword evidence="18" id="KW-1185">Reference proteome</keyword>
<feature type="compositionally biased region" description="Basic and acidic residues" evidence="13">
    <location>
        <begin position="95"/>
        <end position="107"/>
    </location>
</feature>
<evidence type="ECO:0000256" key="2">
    <source>
        <dbReference type="ARBA" id="ARBA00004496"/>
    </source>
</evidence>
<dbReference type="STRING" id="630390.A0A180GEK2"/>
<feature type="compositionally biased region" description="Polar residues" evidence="13">
    <location>
        <begin position="739"/>
        <end position="753"/>
    </location>
</feature>
<reference evidence="16" key="1">
    <citation type="submission" date="2009-11" db="EMBL/GenBank/DDBJ databases">
        <authorList>
            <consortium name="The Broad Institute Genome Sequencing Platform"/>
            <person name="Ward D."/>
            <person name="Feldgarden M."/>
            <person name="Earl A."/>
            <person name="Young S.K."/>
            <person name="Zeng Q."/>
            <person name="Koehrsen M."/>
            <person name="Alvarado L."/>
            <person name="Berlin A."/>
            <person name="Bochicchio J."/>
            <person name="Borenstein D."/>
            <person name="Chapman S.B."/>
            <person name="Chen Z."/>
            <person name="Engels R."/>
            <person name="Freedman E."/>
            <person name="Gellesch M."/>
            <person name="Goldberg J."/>
            <person name="Griggs A."/>
            <person name="Gujja S."/>
            <person name="Heilman E."/>
            <person name="Heiman D."/>
            <person name="Hepburn T."/>
            <person name="Howarth C."/>
            <person name="Jen D."/>
            <person name="Larson L."/>
            <person name="Lewis B."/>
            <person name="Mehta T."/>
            <person name="Park D."/>
            <person name="Pearson M."/>
            <person name="Roberts A."/>
            <person name="Saif S."/>
            <person name="Shea T."/>
            <person name="Shenoy N."/>
            <person name="Sisk P."/>
            <person name="Stolte C."/>
            <person name="Sykes S."/>
            <person name="Thomson T."/>
            <person name="Walk T."/>
            <person name="White J."/>
            <person name="Yandava C."/>
            <person name="Izard J."/>
            <person name="Baranova O.V."/>
            <person name="Blanton J.M."/>
            <person name="Tanner A.C."/>
            <person name="Dewhirst F.E."/>
            <person name="Haas B."/>
            <person name="Nusbaum C."/>
            <person name="Birren B."/>
        </authorList>
    </citation>
    <scope>NUCLEOTIDE SEQUENCE [LARGE SCALE GENOMIC DNA]</scope>
    <source>
        <strain evidence="16">1-1 BBBD Race 1</strain>
    </source>
</reference>
<evidence type="ECO:0000259" key="15">
    <source>
        <dbReference type="PROSITE" id="PS50157"/>
    </source>
</evidence>
<feature type="region of interest" description="Disordered" evidence="13">
    <location>
        <begin position="430"/>
        <end position="532"/>
    </location>
</feature>
<feature type="region of interest" description="Disordered" evidence="13">
    <location>
        <begin position="1"/>
        <end position="135"/>
    </location>
</feature>
<feature type="compositionally biased region" description="Low complexity" evidence="13">
    <location>
        <begin position="32"/>
        <end position="47"/>
    </location>
</feature>
<dbReference type="VEuPathDB" id="FungiDB:PTTG_08675"/>